<dbReference type="OrthoDB" id="9796999at2"/>
<keyword evidence="2" id="KW-1185">Reference proteome</keyword>
<reference evidence="1 2" key="1">
    <citation type="submission" date="2015-06" db="EMBL/GenBank/DDBJ databases">
        <title>Genome sequence of the organohalide-respiring Dehalogenimonas alkenigignens type strain (IP3-3T).</title>
        <authorList>
            <person name="Key T.A."/>
            <person name="Richmond D.P."/>
            <person name="Bowman K.S."/>
            <person name="Cho Y.-J."/>
            <person name="Chun J."/>
            <person name="da Costa M.S."/>
            <person name="Rainey F.A."/>
            <person name="Moe W.M."/>
        </authorList>
    </citation>
    <scope>NUCLEOTIDE SEQUENCE [LARGE SCALE GENOMIC DNA]</scope>
    <source>
        <strain evidence="1 2">IP3-3</strain>
    </source>
</reference>
<accession>A0A0W0GG89</accession>
<dbReference type="EMBL" id="LFDV01000002">
    <property type="protein sequence ID" value="KTB47577.1"/>
    <property type="molecule type" value="Genomic_DNA"/>
</dbReference>
<dbReference type="Proteomes" id="UP000053947">
    <property type="component" value="Unassembled WGS sequence"/>
</dbReference>
<dbReference type="RefSeq" id="WP_058438249.1">
    <property type="nucleotide sequence ID" value="NZ_KQ758903.1"/>
</dbReference>
<dbReference type="AlphaFoldDB" id="A0A0W0GG89"/>
<evidence type="ECO:0008006" key="3">
    <source>
        <dbReference type="Google" id="ProtNLM"/>
    </source>
</evidence>
<dbReference type="STRING" id="1217799.DEALK_04220"/>
<comment type="caution">
    <text evidence="1">The sequence shown here is derived from an EMBL/GenBank/DDBJ whole genome shotgun (WGS) entry which is preliminary data.</text>
</comment>
<evidence type="ECO:0000313" key="2">
    <source>
        <dbReference type="Proteomes" id="UP000053947"/>
    </source>
</evidence>
<gene>
    <name evidence="1" type="ORF">DEALK_04220</name>
</gene>
<proteinExistence type="predicted"/>
<name>A0A0W0GG89_9CHLR</name>
<organism evidence="1 2">
    <name type="scientific">Dehalogenimonas alkenigignens</name>
    <dbReference type="NCBI Taxonomy" id="1217799"/>
    <lineage>
        <taxon>Bacteria</taxon>
        <taxon>Bacillati</taxon>
        <taxon>Chloroflexota</taxon>
        <taxon>Dehalococcoidia</taxon>
        <taxon>Dehalococcoidales</taxon>
        <taxon>Dehalococcoidaceae</taxon>
        <taxon>Dehalogenimonas</taxon>
    </lineage>
</organism>
<dbReference type="Pfam" id="PF13376">
    <property type="entry name" value="OmdA"/>
    <property type="match status" value="1"/>
</dbReference>
<protein>
    <recommendedName>
        <fullName evidence="3">Bacteriocin-protection, YdeI or OmpD-Associated</fullName>
    </recommendedName>
</protein>
<sequence>MPNIEPLVFADAAGWKSWLAANHDKAGEAWVVHYKVKSPLPGLRYGEALRAAIAYGWIDGKMKSLGDDRFMLRYTPRKLNSVWSQRNKDIASGLIRQGKMAQAGMAAVETARANGNWDSAYSNRAVLVIPEDLRQALESDKTAALNFLSLPNNSRNMYIRWVENARTEGTRRLRITQVVSRAQDNVKPG</sequence>
<evidence type="ECO:0000313" key="1">
    <source>
        <dbReference type="EMBL" id="KTB47577.1"/>
    </source>
</evidence>